<dbReference type="CDD" id="cd06261">
    <property type="entry name" value="TM_PBP2"/>
    <property type="match status" value="1"/>
</dbReference>
<protein>
    <submittedName>
        <fullName evidence="9">ABC transporter permease</fullName>
    </submittedName>
</protein>
<dbReference type="RefSeq" id="WP_131892275.1">
    <property type="nucleotide sequence ID" value="NZ_SMKZ01000005.1"/>
</dbReference>
<dbReference type="GO" id="GO:0055085">
    <property type="term" value="P:transmembrane transport"/>
    <property type="evidence" value="ECO:0007669"/>
    <property type="project" value="InterPro"/>
</dbReference>
<organism evidence="9 10">
    <name type="scientific">Jiangella asiatica</name>
    <dbReference type="NCBI Taxonomy" id="2530372"/>
    <lineage>
        <taxon>Bacteria</taxon>
        <taxon>Bacillati</taxon>
        <taxon>Actinomycetota</taxon>
        <taxon>Actinomycetes</taxon>
        <taxon>Jiangellales</taxon>
        <taxon>Jiangellaceae</taxon>
        <taxon>Jiangella</taxon>
    </lineage>
</organism>
<dbReference type="Proteomes" id="UP000294739">
    <property type="component" value="Unassembled WGS sequence"/>
</dbReference>
<keyword evidence="6 7" id="KW-0472">Membrane</keyword>
<evidence type="ECO:0000313" key="10">
    <source>
        <dbReference type="Proteomes" id="UP000294739"/>
    </source>
</evidence>
<accession>A0A4R5DHL5</accession>
<keyword evidence="5 7" id="KW-1133">Transmembrane helix</keyword>
<gene>
    <name evidence="9" type="ORF">E1269_05710</name>
</gene>
<evidence type="ECO:0000256" key="7">
    <source>
        <dbReference type="RuleBase" id="RU363032"/>
    </source>
</evidence>
<feature type="transmembrane region" description="Helical" evidence="7">
    <location>
        <begin position="182"/>
        <end position="204"/>
    </location>
</feature>
<dbReference type="PROSITE" id="PS50928">
    <property type="entry name" value="ABC_TM1"/>
    <property type="match status" value="1"/>
</dbReference>
<feature type="transmembrane region" description="Helical" evidence="7">
    <location>
        <begin position="242"/>
        <end position="264"/>
    </location>
</feature>
<evidence type="ECO:0000256" key="6">
    <source>
        <dbReference type="ARBA" id="ARBA00023136"/>
    </source>
</evidence>
<keyword evidence="3" id="KW-1003">Cell membrane</keyword>
<sequence>MSRYTTSLRTDSLTRWLTGTGVVLVVVLVVLPLVVTASPTGIDASRALEGPSADHLFGTDQLGRDVLSRVVHGARLSVLVAVCAAGAALVGGGILGAVAASSRGWVGELIMRVMDVGLAFPGILLAIVLAAAIGPSLWTTVIVLGIVYTPPMARVVRAAVFAENGEDYVTAATLFGTRKIRLVGYHIGLNAALPVMVYTTLVMADAVVTEAALSFLGAGIKPPAPSWGNIISDGQVVIGAGAWWVSLFPGLAIVVAVLALNRFAEALGTRLRSR</sequence>
<proteinExistence type="inferred from homology"/>
<evidence type="ECO:0000313" key="9">
    <source>
        <dbReference type="EMBL" id="TDE13526.1"/>
    </source>
</evidence>
<dbReference type="Pfam" id="PF00528">
    <property type="entry name" value="BPD_transp_1"/>
    <property type="match status" value="1"/>
</dbReference>
<keyword evidence="10" id="KW-1185">Reference proteome</keyword>
<feature type="transmembrane region" description="Helical" evidence="7">
    <location>
        <begin position="16"/>
        <end position="37"/>
    </location>
</feature>
<dbReference type="OrthoDB" id="6637947at2"/>
<evidence type="ECO:0000256" key="4">
    <source>
        <dbReference type="ARBA" id="ARBA00022692"/>
    </source>
</evidence>
<dbReference type="Gene3D" id="1.10.3720.10">
    <property type="entry name" value="MetI-like"/>
    <property type="match status" value="1"/>
</dbReference>
<keyword evidence="4 7" id="KW-0812">Transmembrane</keyword>
<reference evidence="9 10" key="1">
    <citation type="submission" date="2019-03" db="EMBL/GenBank/DDBJ databases">
        <title>Draft genome sequences of novel Actinobacteria.</title>
        <authorList>
            <person name="Sahin N."/>
            <person name="Ay H."/>
            <person name="Saygin H."/>
        </authorList>
    </citation>
    <scope>NUCLEOTIDE SEQUENCE [LARGE SCALE GENOMIC DNA]</scope>
    <source>
        <strain evidence="9 10">5K138</strain>
    </source>
</reference>
<evidence type="ECO:0000256" key="5">
    <source>
        <dbReference type="ARBA" id="ARBA00022989"/>
    </source>
</evidence>
<feature type="transmembrane region" description="Helical" evidence="7">
    <location>
        <begin position="76"/>
        <end position="99"/>
    </location>
</feature>
<comment type="subcellular location">
    <subcellularLocation>
        <location evidence="1 7">Cell membrane</location>
        <topology evidence="1 7">Multi-pass membrane protein</topology>
    </subcellularLocation>
</comment>
<dbReference type="InterPro" id="IPR000515">
    <property type="entry name" value="MetI-like"/>
</dbReference>
<evidence type="ECO:0000259" key="8">
    <source>
        <dbReference type="PROSITE" id="PS50928"/>
    </source>
</evidence>
<evidence type="ECO:0000256" key="3">
    <source>
        <dbReference type="ARBA" id="ARBA00022475"/>
    </source>
</evidence>
<dbReference type="AlphaFoldDB" id="A0A4R5DHL5"/>
<keyword evidence="2 7" id="KW-0813">Transport</keyword>
<dbReference type="SUPFAM" id="SSF161098">
    <property type="entry name" value="MetI-like"/>
    <property type="match status" value="1"/>
</dbReference>
<evidence type="ECO:0000256" key="2">
    <source>
        <dbReference type="ARBA" id="ARBA00022448"/>
    </source>
</evidence>
<dbReference type="PANTHER" id="PTHR43386:SF1">
    <property type="entry name" value="D,D-DIPEPTIDE TRANSPORT SYSTEM PERMEASE PROTEIN DDPC-RELATED"/>
    <property type="match status" value="1"/>
</dbReference>
<dbReference type="GO" id="GO:0005886">
    <property type="term" value="C:plasma membrane"/>
    <property type="evidence" value="ECO:0007669"/>
    <property type="project" value="UniProtKB-SubCell"/>
</dbReference>
<dbReference type="InterPro" id="IPR035906">
    <property type="entry name" value="MetI-like_sf"/>
</dbReference>
<dbReference type="PANTHER" id="PTHR43386">
    <property type="entry name" value="OLIGOPEPTIDE TRANSPORT SYSTEM PERMEASE PROTEIN APPC"/>
    <property type="match status" value="1"/>
</dbReference>
<comment type="similarity">
    <text evidence="7">Belongs to the binding-protein-dependent transport system permease family.</text>
</comment>
<feature type="domain" description="ABC transmembrane type-1" evidence="8">
    <location>
        <begin position="74"/>
        <end position="264"/>
    </location>
</feature>
<feature type="transmembrane region" description="Helical" evidence="7">
    <location>
        <begin position="119"/>
        <end position="148"/>
    </location>
</feature>
<dbReference type="InterPro" id="IPR050366">
    <property type="entry name" value="BP-dependent_transpt_permease"/>
</dbReference>
<dbReference type="EMBL" id="SMKZ01000005">
    <property type="protein sequence ID" value="TDE13526.1"/>
    <property type="molecule type" value="Genomic_DNA"/>
</dbReference>
<dbReference type="InParanoid" id="A0A4R5DHL5"/>
<comment type="caution">
    <text evidence="9">The sequence shown here is derived from an EMBL/GenBank/DDBJ whole genome shotgun (WGS) entry which is preliminary data.</text>
</comment>
<name>A0A4R5DHL5_9ACTN</name>
<evidence type="ECO:0000256" key="1">
    <source>
        <dbReference type="ARBA" id="ARBA00004651"/>
    </source>
</evidence>